<dbReference type="EMBL" id="CP101185">
    <property type="protein sequence ID" value="UYV99313.1"/>
    <property type="molecule type" value="Genomic_DNA"/>
</dbReference>
<dbReference type="PROSITE" id="PS50893">
    <property type="entry name" value="ABC_TRANSPORTER_2"/>
    <property type="match status" value="2"/>
</dbReference>
<dbReference type="InterPro" id="IPR050107">
    <property type="entry name" value="ABC_carbohydrate_import_ATPase"/>
</dbReference>
<keyword evidence="6 10" id="KW-0067">ATP-binding</keyword>
<evidence type="ECO:0000313" key="10">
    <source>
        <dbReference type="EMBL" id="UYV99313.1"/>
    </source>
</evidence>
<evidence type="ECO:0000256" key="5">
    <source>
        <dbReference type="ARBA" id="ARBA00022741"/>
    </source>
</evidence>
<keyword evidence="5" id="KW-0547">Nucleotide-binding</keyword>
<evidence type="ECO:0000256" key="7">
    <source>
        <dbReference type="ARBA" id="ARBA00022967"/>
    </source>
</evidence>
<proteinExistence type="predicted"/>
<dbReference type="InterPro" id="IPR017871">
    <property type="entry name" value="ABC_transporter-like_CS"/>
</dbReference>
<dbReference type="SUPFAM" id="SSF52540">
    <property type="entry name" value="P-loop containing nucleoside triphosphate hydrolases"/>
    <property type="match status" value="2"/>
</dbReference>
<evidence type="ECO:0000256" key="4">
    <source>
        <dbReference type="ARBA" id="ARBA00022737"/>
    </source>
</evidence>
<dbReference type="GO" id="GO:0005524">
    <property type="term" value="F:ATP binding"/>
    <property type="evidence" value="ECO:0007669"/>
    <property type="project" value="UniProtKB-KW"/>
</dbReference>
<dbReference type="Proteomes" id="UP001163293">
    <property type="component" value="Chromosome"/>
</dbReference>
<dbReference type="SMART" id="SM00382">
    <property type="entry name" value="AAA"/>
    <property type="match status" value="2"/>
</dbReference>
<keyword evidence="7" id="KW-1278">Translocase</keyword>
<dbReference type="Pfam" id="PF00005">
    <property type="entry name" value="ABC_tran"/>
    <property type="match status" value="2"/>
</dbReference>
<gene>
    <name evidence="10" type="ORF">NL394_09000</name>
</gene>
<evidence type="ECO:0000313" key="11">
    <source>
        <dbReference type="Proteomes" id="UP001163293"/>
    </source>
</evidence>
<reference evidence="10" key="1">
    <citation type="submission" date="2022-07" db="EMBL/GenBank/DDBJ databases">
        <authorList>
            <person name="Wu T."/>
        </authorList>
    </citation>
    <scope>NUCLEOTIDE SEQUENCE</scope>
    <source>
        <strain evidence="10">SD-1</strain>
    </source>
</reference>
<evidence type="ECO:0000256" key="1">
    <source>
        <dbReference type="ARBA" id="ARBA00022448"/>
    </source>
</evidence>
<keyword evidence="4" id="KW-0677">Repeat</keyword>
<dbReference type="InterPro" id="IPR027417">
    <property type="entry name" value="P-loop_NTPase"/>
</dbReference>
<keyword evidence="2" id="KW-1003">Cell membrane</keyword>
<dbReference type="InterPro" id="IPR003439">
    <property type="entry name" value="ABC_transporter-like_ATP-bd"/>
</dbReference>
<feature type="domain" description="ABC transporter" evidence="9">
    <location>
        <begin position="268"/>
        <end position="507"/>
    </location>
</feature>
<name>A0AAX3ENP1_PAEUR</name>
<evidence type="ECO:0000256" key="8">
    <source>
        <dbReference type="ARBA" id="ARBA00023136"/>
    </source>
</evidence>
<protein>
    <submittedName>
        <fullName evidence="10">Sugar ABC transporter ATP-binding protein</fullName>
    </submittedName>
</protein>
<dbReference type="InterPro" id="IPR003593">
    <property type="entry name" value="AAA+_ATPase"/>
</dbReference>
<dbReference type="PANTHER" id="PTHR43790">
    <property type="entry name" value="CARBOHYDRATE TRANSPORT ATP-BINDING PROTEIN MG119-RELATED"/>
    <property type="match status" value="1"/>
</dbReference>
<dbReference type="Gene3D" id="3.40.50.300">
    <property type="entry name" value="P-loop containing nucleotide triphosphate hydrolases"/>
    <property type="match status" value="2"/>
</dbReference>
<organism evidence="10 11">
    <name type="scientific">Paenarthrobacter ureafaciens</name>
    <dbReference type="NCBI Taxonomy" id="37931"/>
    <lineage>
        <taxon>Bacteria</taxon>
        <taxon>Bacillati</taxon>
        <taxon>Actinomycetota</taxon>
        <taxon>Actinomycetes</taxon>
        <taxon>Micrococcales</taxon>
        <taxon>Micrococcaceae</taxon>
        <taxon>Paenarthrobacter</taxon>
    </lineage>
</organism>
<feature type="domain" description="ABC transporter" evidence="9">
    <location>
        <begin position="20"/>
        <end position="255"/>
    </location>
</feature>
<sequence length="508" mass="54562">MAIQQLEKHEHASRRTAPDITVSGIGKRYGATQVLKDVTLSVTPGEIHGIMGENGAGKSTLLKILGGAITADSGTMELDGHPVRIATPRDAISHGISLISQELALIPNLSVLENVFLGRWSNRGSLLSPNRDCDHFARLLEETGFELDPRATVGTLPIGQQQQVEILKALARGAKVLCMDEPTAVLNEAEKEKLLQVVKRLAGTGTTVLIVSHYLEEVLGLVDRVTILRDGQHIVTEDAGGHTPESLVRLMVGREVDFLIPDVPQVPSEAGTVIRVAGLTSAKVKDISLEVRRGEILGIAGLVGSGRSETLLAVFGADRTTGGHVEINGRRIRPCSIRDAIKAGIALIPESRKEQGLVMSRPVGENIALSTLPARSWAGFVRAHREWTEVKDVSKAVDLRGARPGQPIANLSGGNQQKALFAKWLLNPPAVLLVDEPTRGVDIAAKARIHGIIVELAAMGTAVIVVSSELEEVLGLSHRIHVMRHGRIVAEFDRSATRDEVMTSAFLK</sequence>
<dbReference type="RefSeq" id="WP_069695681.1">
    <property type="nucleotide sequence ID" value="NZ_CP101180.1"/>
</dbReference>
<accession>A0AAX3ENP1</accession>
<evidence type="ECO:0000256" key="6">
    <source>
        <dbReference type="ARBA" id="ARBA00022840"/>
    </source>
</evidence>
<keyword evidence="11" id="KW-1185">Reference proteome</keyword>
<dbReference type="PROSITE" id="PS00211">
    <property type="entry name" value="ABC_TRANSPORTER_1"/>
    <property type="match status" value="1"/>
</dbReference>
<dbReference type="GO" id="GO:0016887">
    <property type="term" value="F:ATP hydrolysis activity"/>
    <property type="evidence" value="ECO:0007669"/>
    <property type="project" value="InterPro"/>
</dbReference>
<keyword evidence="3" id="KW-0762">Sugar transport</keyword>
<evidence type="ECO:0000256" key="2">
    <source>
        <dbReference type="ARBA" id="ARBA00022475"/>
    </source>
</evidence>
<evidence type="ECO:0000259" key="9">
    <source>
        <dbReference type="PROSITE" id="PS50893"/>
    </source>
</evidence>
<keyword evidence="8" id="KW-0472">Membrane</keyword>
<dbReference type="CDD" id="cd03216">
    <property type="entry name" value="ABC_Carb_Monos_I"/>
    <property type="match status" value="1"/>
</dbReference>
<keyword evidence="1" id="KW-0813">Transport</keyword>
<evidence type="ECO:0000256" key="3">
    <source>
        <dbReference type="ARBA" id="ARBA00022597"/>
    </source>
</evidence>
<dbReference type="CDD" id="cd03215">
    <property type="entry name" value="ABC_Carb_Monos_II"/>
    <property type="match status" value="1"/>
</dbReference>
<dbReference type="PANTHER" id="PTHR43790:SF3">
    <property type="entry name" value="D-ALLOSE IMPORT ATP-BINDING PROTEIN ALSA-RELATED"/>
    <property type="match status" value="1"/>
</dbReference>
<dbReference type="AlphaFoldDB" id="A0AAX3ENP1"/>